<dbReference type="Pfam" id="PF16168">
    <property type="entry name" value="AIDA"/>
    <property type="match status" value="1"/>
</dbReference>
<dbReference type="Pfam" id="PF03212">
    <property type="entry name" value="Pertactin"/>
    <property type="match status" value="1"/>
</dbReference>
<dbReference type="SUPFAM" id="SSF51126">
    <property type="entry name" value="Pectin lyase-like"/>
    <property type="match status" value="1"/>
</dbReference>
<proteinExistence type="predicted"/>
<feature type="domain" description="Autotransporter" evidence="4">
    <location>
        <begin position="588"/>
        <end position="856"/>
    </location>
</feature>
<dbReference type="KEGG" id="lri:NCTC12151_02737"/>
<dbReference type="Pfam" id="PF03797">
    <property type="entry name" value="Autotransporter"/>
    <property type="match status" value="1"/>
</dbReference>
<dbReference type="InterPro" id="IPR036709">
    <property type="entry name" value="Autotransporte_beta_dom_sf"/>
</dbReference>
<dbReference type="SUPFAM" id="SSF103515">
    <property type="entry name" value="Autotransporter"/>
    <property type="match status" value="1"/>
</dbReference>
<name>A0A2X4UWM4_9GAMM</name>
<dbReference type="InterPro" id="IPR051551">
    <property type="entry name" value="Autotransporter_adhesion"/>
</dbReference>
<evidence type="ECO:0000256" key="2">
    <source>
        <dbReference type="SAM" id="MobiDB-lite"/>
    </source>
</evidence>
<organism evidence="5 6">
    <name type="scientific">Leminorella richardii</name>
    <dbReference type="NCBI Taxonomy" id="158841"/>
    <lineage>
        <taxon>Bacteria</taxon>
        <taxon>Pseudomonadati</taxon>
        <taxon>Pseudomonadota</taxon>
        <taxon>Gammaproteobacteria</taxon>
        <taxon>Enterobacterales</taxon>
        <taxon>Budviciaceae</taxon>
        <taxon>Leminorella</taxon>
    </lineage>
</organism>
<sequence length="856" mass="89982">MQLKTSLSAIALFTALSLPQSVYAESICGDLPHVTFGGDATFSGDLDGNSCLEIGAWNYGGQGGYAGQALNLNMLDGSVLSVLGFMTDSTVNTGATAYISKEPHIAWDDYDATVPALGTNINVNGGLIRVFDGGTLQDSFLNGGTVYVSNSGGTDDPGRSIRNEVNSGGRLYVYLGGTSENSVVNQGGYEYVQQQGIATGTKINSGGIQFVRLDGLAKNAEINSGGFQYVTSDGVSDGSVINNGALQYVYNGGIANNTTINSGGVQYLYISGSDPASVAGVAHGAKVYGTGAQKVQQGGRASNVELFDNAEQSVYSNSFADNVTIHNSAKSWLSTGSRLEGTTQVYDNGQVQLTSAAGVNGAYAENVVLNGENTMLLAIANSADTDTASVGALSGTGKVRFISGVDGVTGEAIYSRLDVNSLSGSLHFLFNASIENNRGDYLLVTNGSGSHKVSVADSGAEITQPDQRSLDLITDQSRGASFALADLSGTAINAVDGGTYMYSLNHREENGSEVWYLSAAKDVPSTPNPDPDPNPNPNPDPGGTLPPTVKPGTTTPSTDAVLSMAVAPSLIFNNELQNLRFRKGMVEQNAGDAGAWVRLTDGQSRINSDHTDFKLTQSGVEVGVDRIVNSENGKMLLGGFSSYGTAKVKHARGGNSNLDSYSVGAYATYFSNAGWYVDGVLKYNHFNNDLKAVSTNGTGIRGDYSQNALGGSLESGYRIDAAYSVWVEPYAKLTYVQVEGKDVKLSNGMKGSIDDQDSFTTELGMNLGRTFSIGANSSITPYVKAAWVREYIDNNKVTINDRNTFNTDLSGDMGKYGVGVSAIVNKEISVFAEVDYAKGGDREDPMQGNLGIRYSF</sequence>
<evidence type="ECO:0000313" key="6">
    <source>
        <dbReference type="Proteomes" id="UP000249005"/>
    </source>
</evidence>
<gene>
    <name evidence="5" type="primary">tibA_3</name>
    <name evidence="5" type="ORF">NCTC12151_02737</name>
</gene>
<dbReference type="PRINTS" id="PR01484">
    <property type="entry name" value="PRTACTNFAMLY"/>
</dbReference>
<dbReference type="PANTHER" id="PTHR35037">
    <property type="entry name" value="C-TERMINAL REGION OF AIDA-LIKE PROTEIN"/>
    <property type="match status" value="1"/>
</dbReference>
<evidence type="ECO:0000313" key="5">
    <source>
        <dbReference type="EMBL" id="SQI42829.1"/>
    </source>
</evidence>
<dbReference type="Gene3D" id="2.40.128.130">
    <property type="entry name" value="Autotransporter beta-domain"/>
    <property type="match status" value="1"/>
</dbReference>
<dbReference type="InterPro" id="IPR005546">
    <property type="entry name" value="Autotransporte_beta"/>
</dbReference>
<dbReference type="InterPro" id="IPR003991">
    <property type="entry name" value="Pertactin_virulence_factor"/>
</dbReference>
<feature type="region of interest" description="Disordered" evidence="2">
    <location>
        <begin position="521"/>
        <end position="557"/>
    </location>
</feature>
<dbReference type="PANTHER" id="PTHR35037:SF7">
    <property type="entry name" value="AUTOTRANSPORTER"/>
    <property type="match status" value="1"/>
</dbReference>
<dbReference type="InterPro" id="IPR006315">
    <property type="entry name" value="OM_autotransptr_brl_dom"/>
</dbReference>
<dbReference type="PROSITE" id="PS51208">
    <property type="entry name" value="AUTOTRANSPORTER"/>
    <property type="match status" value="1"/>
</dbReference>
<dbReference type="InterPro" id="IPR011050">
    <property type="entry name" value="Pectin_lyase_fold/virulence"/>
</dbReference>
<feature type="compositionally biased region" description="Pro residues" evidence="2">
    <location>
        <begin position="526"/>
        <end position="540"/>
    </location>
</feature>
<dbReference type="OrthoDB" id="6477647at2"/>
<protein>
    <submittedName>
        <fullName evidence="5">Adhesin/invasin TibA autotransporter</fullName>
    </submittedName>
</protein>
<evidence type="ECO:0000256" key="1">
    <source>
        <dbReference type="ARBA" id="ARBA00022729"/>
    </source>
</evidence>
<dbReference type="GO" id="GO:0019867">
    <property type="term" value="C:outer membrane"/>
    <property type="evidence" value="ECO:0007669"/>
    <property type="project" value="InterPro"/>
</dbReference>
<dbReference type="Proteomes" id="UP000249005">
    <property type="component" value="Chromosome 1"/>
</dbReference>
<dbReference type="RefSeq" id="WP_111741132.1">
    <property type="nucleotide sequence ID" value="NZ_LR698987.1"/>
</dbReference>
<keyword evidence="6" id="KW-1185">Reference proteome</keyword>
<feature type="signal peptide" evidence="3">
    <location>
        <begin position="1"/>
        <end position="24"/>
    </location>
</feature>
<dbReference type="InterPro" id="IPR012332">
    <property type="entry name" value="Autotransporter_pectin_lyase_C"/>
</dbReference>
<dbReference type="AlphaFoldDB" id="A0A2X4UWM4"/>
<accession>A0A2X4UWM4</accession>
<dbReference type="EMBL" id="LS483470">
    <property type="protein sequence ID" value="SQI42829.1"/>
    <property type="molecule type" value="Genomic_DNA"/>
</dbReference>
<evidence type="ECO:0000256" key="3">
    <source>
        <dbReference type="SAM" id="SignalP"/>
    </source>
</evidence>
<evidence type="ECO:0000259" key="4">
    <source>
        <dbReference type="PROSITE" id="PS51208"/>
    </source>
</evidence>
<dbReference type="NCBIfam" id="TIGR01414">
    <property type="entry name" value="autotrans_barl"/>
    <property type="match status" value="1"/>
</dbReference>
<dbReference type="InterPro" id="IPR004899">
    <property type="entry name" value="Pertactin_central"/>
</dbReference>
<reference evidence="5 6" key="1">
    <citation type="submission" date="2018-06" db="EMBL/GenBank/DDBJ databases">
        <authorList>
            <consortium name="Pathogen Informatics"/>
            <person name="Doyle S."/>
        </authorList>
    </citation>
    <scope>NUCLEOTIDE SEQUENCE [LARGE SCALE GENOMIC DNA]</scope>
    <source>
        <strain evidence="5 6">NCTC12151</strain>
    </source>
</reference>
<feature type="chain" id="PRO_5015900192" evidence="3">
    <location>
        <begin position="25"/>
        <end position="856"/>
    </location>
</feature>
<keyword evidence="1 3" id="KW-0732">Signal</keyword>
<dbReference type="SMART" id="SM00869">
    <property type="entry name" value="Autotransporter"/>
    <property type="match status" value="1"/>
</dbReference>
<dbReference type="NCBIfam" id="TIGR04415">
    <property type="entry name" value="O_hepto_targRPT"/>
    <property type="match status" value="3"/>
</dbReference>
<dbReference type="Gene3D" id="2.160.20.20">
    <property type="match status" value="2"/>
</dbReference>
<dbReference type="InterPro" id="IPR030930">
    <property type="entry name" value="AIDA"/>
</dbReference>